<dbReference type="GO" id="GO:0004145">
    <property type="term" value="F:diamine N-acetyltransferase activity"/>
    <property type="evidence" value="ECO:0007669"/>
    <property type="project" value="UniProtKB-EC"/>
</dbReference>
<keyword evidence="3" id="KW-1185">Reference proteome</keyword>
<proteinExistence type="predicted"/>
<dbReference type="EC" id="2.3.1.57" evidence="2"/>
<dbReference type="PANTHER" id="PTHR43792:SF1">
    <property type="entry name" value="N-ACETYLTRANSFERASE DOMAIN-CONTAINING PROTEIN"/>
    <property type="match status" value="1"/>
</dbReference>
<keyword evidence="2" id="KW-0012">Acyltransferase</keyword>
<feature type="domain" description="N-acetyltransferase" evidence="1">
    <location>
        <begin position="14"/>
        <end position="176"/>
    </location>
</feature>
<dbReference type="InterPro" id="IPR000182">
    <property type="entry name" value="GNAT_dom"/>
</dbReference>
<name>A0A5C0WB92_BACIA</name>
<dbReference type="RefSeq" id="WP_149125733.1">
    <property type="nucleotide sequence ID" value="NZ_CP043404.1"/>
</dbReference>
<dbReference type="EMBL" id="CP043404">
    <property type="protein sequence ID" value="QEK62169.1"/>
    <property type="molecule type" value="Genomic_DNA"/>
</dbReference>
<dbReference type="InterPro" id="IPR051531">
    <property type="entry name" value="N-acetyltransferase"/>
</dbReference>
<dbReference type="Gene3D" id="3.40.630.30">
    <property type="match status" value="1"/>
</dbReference>
<evidence type="ECO:0000313" key="2">
    <source>
        <dbReference type="EMBL" id="QEK62169.1"/>
    </source>
</evidence>
<dbReference type="AlphaFoldDB" id="A0A5C0WB92"/>
<dbReference type="InterPro" id="IPR016181">
    <property type="entry name" value="Acyl_CoA_acyltransferase"/>
</dbReference>
<dbReference type="PROSITE" id="PS51186">
    <property type="entry name" value="GNAT"/>
    <property type="match status" value="1"/>
</dbReference>
<dbReference type="Pfam" id="PF13302">
    <property type="entry name" value="Acetyltransf_3"/>
    <property type="match status" value="1"/>
</dbReference>
<dbReference type="GeneID" id="61767131"/>
<sequence>MKNANSIFTRTNRVVIRQFDRQDIEAFYQYRANPSIAKFQSWENYTYEDAESFVQHQMTQKPNQPGTWFQYAIALSESNQLIGDCAIHTLDSEPRIVEIGFTLAPEYQGMGYIHEALSSIFEYIFMTLNKHKIIAFTDVRNEKSIRVLERLEMRREGHLLQNYMSKGHWVDEYQYALLQSEWAAKHH</sequence>
<accession>A0A5C0WB92</accession>
<evidence type="ECO:0000313" key="3">
    <source>
        <dbReference type="Proteomes" id="UP000325032"/>
    </source>
</evidence>
<dbReference type="SUPFAM" id="SSF55729">
    <property type="entry name" value="Acyl-CoA N-acyltransferases (Nat)"/>
    <property type="match status" value="1"/>
</dbReference>
<evidence type="ECO:0000259" key="1">
    <source>
        <dbReference type="PROSITE" id="PS51186"/>
    </source>
</evidence>
<organism evidence="2 3">
    <name type="scientific">Bacillus safensis</name>
    <dbReference type="NCBI Taxonomy" id="561879"/>
    <lineage>
        <taxon>Bacteria</taxon>
        <taxon>Bacillati</taxon>
        <taxon>Bacillota</taxon>
        <taxon>Bacilli</taxon>
        <taxon>Bacillales</taxon>
        <taxon>Bacillaceae</taxon>
        <taxon>Bacillus</taxon>
    </lineage>
</organism>
<reference evidence="2 3" key="1">
    <citation type="journal article" date="2018" name="Plant Biotechnol. Rep.">
        <title>Diversity and antifungal activity of endophytic bacteria associated with Panax ginseng seedlings.</title>
        <authorList>
            <person name="Park J.M."/>
            <person name="Hong C.E."/>
            <person name="Jo S.H."/>
        </authorList>
    </citation>
    <scope>NUCLEOTIDE SEQUENCE [LARGE SCALE GENOMIC DNA]</scope>
    <source>
        <strain evidence="2 3">PgKB20</strain>
    </source>
</reference>
<dbReference type="Proteomes" id="UP000325032">
    <property type="component" value="Chromosome"/>
</dbReference>
<keyword evidence="2" id="KW-0808">Transferase</keyword>
<gene>
    <name evidence="2" type="primary">speG_1</name>
    <name evidence="2" type="ORF">FX981_00333</name>
</gene>
<protein>
    <submittedName>
        <fullName evidence="2">Spermidine N(1)-acetyltransferase</fullName>
        <ecNumber evidence="2">2.3.1.57</ecNumber>
    </submittedName>
</protein>
<dbReference type="PANTHER" id="PTHR43792">
    <property type="entry name" value="GNAT FAMILY, PUTATIVE (AFU_ORTHOLOGUE AFUA_3G00765)-RELATED-RELATED"/>
    <property type="match status" value="1"/>
</dbReference>